<feature type="transmembrane region" description="Helical" evidence="1">
    <location>
        <begin position="41"/>
        <end position="59"/>
    </location>
</feature>
<dbReference type="Proteomes" id="UP000694866">
    <property type="component" value="Unplaced"/>
</dbReference>
<dbReference type="AlphaFoldDB" id="A0A9R1U504"/>
<keyword evidence="1" id="KW-0472">Membrane</keyword>
<feature type="transmembrane region" description="Helical" evidence="1">
    <location>
        <begin position="90"/>
        <end position="111"/>
    </location>
</feature>
<keyword evidence="2" id="KW-1185">Reference proteome</keyword>
<evidence type="ECO:0000313" key="3">
    <source>
        <dbReference type="RefSeq" id="XP_011309281.1"/>
    </source>
</evidence>
<reference evidence="3" key="1">
    <citation type="submission" date="2025-08" db="UniProtKB">
        <authorList>
            <consortium name="RefSeq"/>
        </authorList>
    </citation>
    <scope>IDENTIFICATION</scope>
    <source>
        <strain evidence="3">USDA-PBARC FA_bdor</strain>
        <tissue evidence="3">Whole organism</tissue>
    </source>
</reference>
<name>A0A9R1U504_9HYME</name>
<gene>
    <name evidence="3" type="primary">LOC105270195</name>
</gene>
<keyword evidence="1" id="KW-0812">Transmembrane</keyword>
<dbReference type="GeneID" id="105270195"/>
<dbReference type="KEGG" id="fas:105270195"/>
<dbReference type="OrthoDB" id="7696577at2759"/>
<proteinExistence type="predicted"/>
<organism evidence="2 3">
    <name type="scientific">Fopius arisanus</name>
    <dbReference type="NCBI Taxonomy" id="64838"/>
    <lineage>
        <taxon>Eukaryota</taxon>
        <taxon>Metazoa</taxon>
        <taxon>Ecdysozoa</taxon>
        <taxon>Arthropoda</taxon>
        <taxon>Hexapoda</taxon>
        <taxon>Insecta</taxon>
        <taxon>Pterygota</taxon>
        <taxon>Neoptera</taxon>
        <taxon>Endopterygota</taxon>
        <taxon>Hymenoptera</taxon>
        <taxon>Apocrita</taxon>
        <taxon>Ichneumonoidea</taxon>
        <taxon>Braconidae</taxon>
        <taxon>Opiinae</taxon>
        <taxon>Fopius</taxon>
    </lineage>
</organism>
<accession>A0A9R1U504</accession>
<evidence type="ECO:0000313" key="2">
    <source>
        <dbReference type="Proteomes" id="UP000694866"/>
    </source>
</evidence>
<keyword evidence="1" id="KW-1133">Transmembrane helix</keyword>
<evidence type="ECO:0008006" key="4">
    <source>
        <dbReference type="Google" id="ProtNLM"/>
    </source>
</evidence>
<dbReference type="RefSeq" id="XP_011309281.1">
    <property type="nucleotide sequence ID" value="XM_011310979.1"/>
</dbReference>
<protein>
    <recommendedName>
        <fullName evidence="4">Odorant receptor</fullName>
    </recommendedName>
</protein>
<evidence type="ECO:0000256" key="1">
    <source>
        <dbReference type="SAM" id="Phobius"/>
    </source>
</evidence>
<sequence>MEDRLKDLFVSIERDWESLNLECDVKVLHQWSERARRLNIYYARIMFGVSLIYFSTPAVPKILDLLRPMNESRPRIFLYQTEFFIDQDKYYVQLLFHSYLAVTIGIGYIVFFDNLFATLINHACGMFEILM</sequence>